<proteinExistence type="inferred from homology"/>
<feature type="transmembrane region" description="Helical" evidence="8">
    <location>
        <begin position="394"/>
        <end position="415"/>
    </location>
</feature>
<evidence type="ECO:0000313" key="9">
    <source>
        <dbReference type="EMBL" id="KAH6593665.1"/>
    </source>
</evidence>
<accession>A0ABQ8F7Q0</accession>
<evidence type="ECO:0000256" key="2">
    <source>
        <dbReference type="ARBA" id="ARBA00006058"/>
    </source>
</evidence>
<evidence type="ECO:0000256" key="3">
    <source>
        <dbReference type="ARBA" id="ARBA00022692"/>
    </source>
</evidence>
<feature type="region of interest" description="Disordered" evidence="7">
    <location>
        <begin position="783"/>
        <end position="810"/>
    </location>
</feature>
<comment type="caution">
    <text evidence="9">The sequence shown here is derived from an EMBL/GenBank/DDBJ whole genome shotgun (WGS) entry which is preliminary data.</text>
</comment>
<keyword evidence="3 8" id="KW-0812">Transmembrane</keyword>
<feature type="transmembrane region" description="Helical" evidence="8">
    <location>
        <begin position="110"/>
        <end position="130"/>
    </location>
</feature>
<dbReference type="Proteomes" id="UP001648503">
    <property type="component" value="Unassembled WGS sequence"/>
</dbReference>
<organism evidence="9 10">
    <name type="scientific">Batrachochytrium salamandrivorans</name>
    <dbReference type="NCBI Taxonomy" id="1357716"/>
    <lineage>
        <taxon>Eukaryota</taxon>
        <taxon>Fungi</taxon>
        <taxon>Fungi incertae sedis</taxon>
        <taxon>Chytridiomycota</taxon>
        <taxon>Chytridiomycota incertae sedis</taxon>
        <taxon>Chytridiomycetes</taxon>
        <taxon>Rhizophydiales</taxon>
        <taxon>Rhizophydiales incertae sedis</taxon>
        <taxon>Batrachochytrium</taxon>
    </lineage>
</organism>
<gene>
    <name evidence="9" type="ORF">BASA50_007223</name>
</gene>
<keyword evidence="4 8" id="KW-1133">Transmembrane helix</keyword>
<keyword evidence="5 8" id="KW-0472">Membrane</keyword>
<reference evidence="9 10" key="1">
    <citation type="submission" date="2021-02" db="EMBL/GenBank/DDBJ databases">
        <title>Variation within the Batrachochytrium salamandrivorans European outbreak.</title>
        <authorList>
            <person name="Kelly M."/>
            <person name="Pasmans F."/>
            <person name="Shea T.P."/>
            <person name="Munoz J.F."/>
            <person name="Carranza S."/>
            <person name="Cuomo C.A."/>
            <person name="Martel A."/>
        </authorList>
    </citation>
    <scope>NUCLEOTIDE SEQUENCE [LARGE SCALE GENOMIC DNA]</scope>
    <source>
        <strain evidence="9 10">AMFP18/2</strain>
    </source>
</reference>
<keyword evidence="10" id="KW-1185">Reference proteome</keyword>
<feature type="transmembrane region" description="Helical" evidence="8">
    <location>
        <begin position="427"/>
        <end position="450"/>
    </location>
</feature>
<evidence type="ECO:0008006" key="11">
    <source>
        <dbReference type="Google" id="ProtNLM"/>
    </source>
</evidence>
<comment type="subcellular location">
    <subcellularLocation>
        <location evidence="1">Membrane</location>
        <topology evidence="1">Multi-pass membrane protein</topology>
    </subcellularLocation>
</comment>
<evidence type="ECO:0000256" key="6">
    <source>
        <dbReference type="ARBA" id="ARBA00023180"/>
    </source>
</evidence>
<name>A0ABQ8F7Q0_9FUNG</name>
<dbReference type="EMBL" id="JAFCIX010000349">
    <property type="protein sequence ID" value="KAH6593665.1"/>
    <property type="molecule type" value="Genomic_DNA"/>
</dbReference>
<evidence type="ECO:0000256" key="4">
    <source>
        <dbReference type="ARBA" id="ARBA00022989"/>
    </source>
</evidence>
<evidence type="ECO:0000256" key="7">
    <source>
        <dbReference type="SAM" id="MobiDB-lite"/>
    </source>
</evidence>
<protein>
    <recommendedName>
        <fullName evidence="11">Prominin</fullName>
    </recommendedName>
</protein>
<evidence type="ECO:0000256" key="5">
    <source>
        <dbReference type="ARBA" id="ARBA00023136"/>
    </source>
</evidence>
<dbReference type="InterPro" id="IPR008795">
    <property type="entry name" value="Prominin"/>
</dbReference>
<feature type="transmembrane region" description="Helical" evidence="8">
    <location>
        <begin position="58"/>
        <end position="89"/>
    </location>
</feature>
<evidence type="ECO:0000256" key="1">
    <source>
        <dbReference type="ARBA" id="ARBA00004141"/>
    </source>
</evidence>
<dbReference type="PANTHER" id="PTHR22730:SF1">
    <property type="entry name" value="PROMININ-LIKE PROTEIN"/>
    <property type="match status" value="1"/>
</dbReference>
<keyword evidence="6" id="KW-0325">Glycoprotein</keyword>
<evidence type="ECO:0000313" key="10">
    <source>
        <dbReference type="Proteomes" id="UP001648503"/>
    </source>
</evidence>
<comment type="similarity">
    <text evidence="2">Belongs to the prominin family.</text>
</comment>
<sequence>MSTNTSVLIDFIYSIPPSGLSIWLGFAKSIRVASRGNNKYLPMQSGHLIPSTPVLTNYYMGSAIIITIIALVFLLTVIVGFCQCCALCCCKASLARKRQERVSTRRSVCWSWFWFGLINILFLISAIASFTGSSFLSTSVDQASIGTLGTISSSQAIVLGLSSSVGNAFSSLQGIVNHTADAALNIVDYNSLQTTGVTPNLNALANGIQTTQDNITAMLTQGNSISASKSNTQALADQVNVAVSADNTAAVDWKNNAQSYSGSGGATYVYTGTDLDPNAFNAASNAAMAMASGISQTPDGASSLAPLQNLGLTAYATQIRDVVTSLPININTLMLNGTGSFKISAIGALNSAQSNITETLAPFQTSAQSSLTSIYSQISSLFTQVKTYNNYRHIAMSILSAILLVIVVVINAGAACRRPRIVKGCSFTAIGFYALIQLLALILYTVAMLVGDACSLTFEYSPPPIAVGLDISTQISVNNLFQLRDQCGNNQSLLTIAANLGYLNAGSINMTRIASDQLNSLDFTPIANSWNITSSISVNPSPTAKLSALTSLDTSSLNVTALNNITTTALPALRTALTNLRNVYNIAIGTTNGSTGLTFTLNGQPNSVTAAGYTDFLGKLTTRRDALNAFLASGGQLDQMQTSVDSMISSVQSLNTSTTNAISAAGTIPGYYSSSMTSLQYFAGNATLNLTTAIPQLKLDTTSSVGGVQDRLYASLRCQDLAANIYTIQDSLCGRFMGGLDSVWFSYYVIGIFSFISIPAFIYFANVMGATRRHTGSVDVEAGYGRQAPNHKKKRHAPQYPEISRSVSIS</sequence>
<dbReference type="Pfam" id="PF05478">
    <property type="entry name" value="Prominin"/>
    <property type="match status" value="1"/>
</dbReference>
<evidence type="ECO:0000256" key="8">
    <source>
        <dbReference type="SAM" id="Phobius"/>
    </source>
</evidence>
<dbReference type="PANTHER" id="PTHR22730">
    <property type="entry name" value="PROMININ PROM PROTEIN"/>
    <property type="match status" value="1"/>
</dbReference>
<feature type="transmembrane region" description="Helical" evidence="8">
    <location>
        <begin position="744"/>
        <end position="765"/>
    </location>
</feature>